<accession>A0ABD2S6M5</accession>
<dbReference type="Proteomes" id="UP001627284">
    <property type="component" value="Unassembled WGS sequence"/>
</dbReference>
<keyword evidence="7" id="KW-1185">Reference proteome</keyword>
<dbReference type="InterPro" id="IPR004910">
    <property type="entry name" value="Yippee/Mis18/Cereblon"/>
</dbReference>
<dbReference type="GO" id="GO:0046872">
    <property type="term" value="F:metal ion binding"/>
    <property type="evidence" value="ECO:0007669"/>
    <property type="project" value="UniProtKB-KW"/>
</dbReference>
<comment type="caution">
    <text evidence="6">The sequence shown here is derived from an EMBL/GenBank/DDBJ whole genome shotgun (WGS) entry which is preliminary data.</text>
</comment>
<name>A0ABD2S6M5_9SOLN</name>
<evidence type="ECO:0000313" key="6">
    <source>
        <dbReference type="EMBL" id="KAL3339729.1"/>
    </source>
</evidence>
<evidence type="ECO:0000256" key="4">
    <source>
        <dbReference type="SAM" id="MobiDB-lite"/>
    </source>
</evidence>
<keyword evidence="3" id="KW-0862">Zinc</keyword>
<dbReference type="AlphaFoldDB" id="A0ABD2S6M5"/>
<comment type="similarity">
    <text evidence="1">Belongs to the yippee family.</text>
</comment>
<dbReference type="InterPro" id="IPR034751">
    <property type="entry name" value="Yippee"/>
</dbReference>
<feature type="domain" description="Yippee" evidence="5">
    <location>
        <begin position="13"/>
        <end position="103"/>
    </location>
</feature>
<dbReference type="InterPro" id="IPR039058">
    <property type="entry name" value="Yippee_fam"/>
</dbReference>
<evidence type="ECO:0000256" key="3">
    <source>
        <dbReference type="ARBA" id="ARBA00022833"/>
    </source>
</evidence>
<keyword evidence="2" id="KW-0479">Metal-binding</keyword>
<evidence type="ECO:0000313" key="7">
    <source>
        <dbReference type="Proteomes" id="UP001627284"/>
    </source>
</evidence>
<feature type="region of interest" description="Disordered" evidence="4">
    <location>
        <begin position="161"/>
        <end position="209"/>
    </location>
</feature>
<organism evidence="6 7">
    <name type="scientific">Solanum stoloniferum</name>
    <dbReference type="NCBI Taxonomy" id="62892"/>
    <lineage>
        <taxon>Eukaryota</taxon>
        <taxon>Viridiplantae</taxon>
        <taxon>Streptophyta</taxon>
        <taxon>Embryophyta</taxon>
        <taxon>Tracheophyta</taxon>
        <taxon>Spermatophyta</taxon>
        <taxon>Magnoliopsida</taxon>
        <taxon>eudicotyledons</taxon>
        <taxon>Gunneridae</taxon>
        <taxon>Pentapetalae</taxon>
        <taxon>asterids</taxon>
        <taxon>lamiids</taxon>
        <taxon>Solanales</taxon>
        <taxon>Solanaceae</taxon>
        <taxon>Solanoideae</taxon>
        <taxon>Solaneae</taxon>
        <taxon>Solanum</taxon>
    </lineage>
</organism>
<reference evidence="6 7" key="1">
    <citation type="submission" date="2024-05" db="EMBL/GenBank/DDBJ databases">
        <title>De novo assembly of an allotetraploid wild potato.</title>
        <authorList>
            <person name="Hosaka A.J."/>
        </authorList>
    </citation>
    <scope>NUCLEOTIDE SEQUENCE [LARGE SCALE GENOMIC DNA]</scope>
    <source>
        <tissue evidence="6">Young leaves</tissue>
    </source>
</reference>
<sequence>MRIFKKSKRNPNERIYCRTCRNPVARVQDYIRRVRQGVIIIRRVYNVHVPDDVDHQFGYTTADTYCGQCGTLIGWKFIAVPLGSVDVREGRFMLISREVTLWDGVPLFHLNEEQGLGANEQNANQDLGANEQNANQDLGANEQNANQDLGANEQNENQDLGVHEQNGDANEQNVGQDGDATEQDVGANAVQDGGGNEQNDDQDGGNPMN</sequence>
<proteinExistence type="inferred from homology"/>
<evidence type="ECO:0000256" key="1">
    <source>
        <dbReference type="ARBA" id="ARBA00005613"/>
    </source>
</evidence>
<dbReference type="EMBL" id="JBJKTR010000016">
    <property type="protein sequence ID" value="KAL3339729.1"/>
    <property type="molecule type" value="Genomic_DNA"/>
</dbReference>
<gene>
    <name evidence="6" type="ORF">AABB24_028377</name>
</gene>
<evidence type="ECO:0000259" key="5">
    <source>
        <dbReference type="PROSITE" id="PS51792"/>
    </source>
</evidence>
<dbReference type="PROSITE" id="PS51792">
    <property type="entry name" value="YIPPEE"/>
    <property type="match status" value="1"/>
</dbReference>
<protein>
    <recommendedName>
        <fullName evidence="5">Yippee domain-containing protein</fullName>
    </recommendedName>
</protein>
<dbReference type="PANTHER" id="PTHR13848">
    <property type="entry name" value="PROTEIN YIPPEE-LIKE CG15309-RELATED"/>
    <property type="match status" value="1"/>
</dbReference>
<dbReference type="Pfam" id="PF03226">
    <property type="entry name" value="Yippee-Mis18"/>
    <property type="match status" value="1"/>
</dbReference>
<evidence type="ECO:0000256" key="2">
    <source>
        <dbReference type="ARBA" id="ARBA00022723"/>
    </source>
</evidence>